<name>A0A9D1N2F5_9FIRM</name>
<sequence length="134" mass="14161">MPLAELTGGDHALLEAAREVIRRNYDAAERLHTVGAAVRCGSGRVYTGVNVYALHGACAEQVALGCAIAHGERTFEAIAAVRGPAGEEVIPPCGNCRQLLCDYAPRCGVILCVDGALKRAPAQELLPYPYRTGD</sequence>
<dbReference type="GO" id="GO:0072527">
    <property type="term" value="P:pyrimidine-containing compound metabolic process"/>
    <property type="evidence" value="ECO:0007669"/>
    <property type="project" value="UniProtKB-ARBA"/>
</dbReference>
<dbReference type="SUPFAM" id="SSF53927">
    <property type="entry name" value="Cytidine deaminase-like"/>
    <property type="match status" value="1"/>
</dbReference>
<dbReference type="GO" id="GO:0055086">
    <property type="term" value="P:nucleobase-containing small molecule metabolic process"/>
    <property type="evidence" value="ECO:0007669"/>
    <property type="project" value="UniProtKB-ARBA"/>
</dbReference>
<organism evidence="6 7">
    <name type="scientific">Candidatus Aphodomorpha intestinavium</name>
    <dbReference type="NCBI Taxonomy" id="2840672"/>
    <lineage>
        <taxon>Bacteria</taxon>
        <taxon>Bacillati</taxon>
        <taxon>Bacillota</taxon>
        <taxon>Clostridia</taxon>
        <taxon>Eubacteriales</taxon>
        <taxon>Candidatus Aphodomorpha</taxon>
    </lineage>
</organism>
<dbReference type="Gene3D" id="3.40.140.10">
    <property type="entry name" value="Cytidine Deaminase, domain 2"/>
    <property type="match status" value="1"/>
</dbReference>
<dbReference type="GO" id="GO:0004126">
    <property type="term" value="F:cytidine deaminase activity"/>
    <property type="evidence" value="ECO:0007669"/>
    <property type="project" value="UniProtKB-ARBA"/>
</dbReference>
<evidence type="ECO:0000313" key="7">
    <source>
        <dbReference type="Proteomes" id="UP000824128"/>
    </source>
</evidence>
<dbReference type="GO" id="GO:0008270">
    <property type="term" value="F:zinc ion binding"/>
    <property type="evidence" value="ECO:0007669"/>
    <property type="project" value="InterPro"/>
</dbReference>
<evidence type="ECO:0000256" key="2">
    <source>
        <dbReference type="ARBA" id="ARBA00022723"/>
    </source>
</evidence>
<keyword evidence="2" id="KW-0479">Metal-binding</keyword>
<dbReference type="InterPro" id="IPR016193">
    <property type="entry name" value="Cytidine_deaminase-like"/>
</dbReference>
<keyword evidence="3" id="KW-0378">Hydrolase</keyword>
<evidence type="ECO:0000256" key="1">
    <source>
        <dbReference type="ARBA" id="ARBA00006576"/>
    </source>
</evidence>
<dbReference type="EMBL" id="DVNZ01000060">
    <property type="protein sequence ID" value="HIU93884.1"/>
    <property type="molecule type" value="Genomic_DNA"/>
</dbReference>
<proteinExistence type="inferred from homology"/>
<dbReference type="CDD" id="cd01283">
    <property type="entry name" value="cytidine_deaminase"/>
    <property type="match status" value="1"/>
</dbReference>
<evidence type="ECO:0000256" key="3">
    <source>
        <dbReference type="ARBA" id="ARBA00022801"/>
    </source>
</evidence>
<dbReference type="Pfam" id="PF00383">
    <property type="entry name" value="dCMP_cyt_deam_1"/>
    <property type="match status" value="1"/>
</dbReference>
<protein>
    <submittedName>
        <fullName evidence="6">Cytidine deaminase</fullName>
    </submittedName>
</protein>
<gene>
    <name evidence="6" type="ORF">IAD24_01875</name>
</gene>
<dbReference type="AlphaFoldDB" id="A0A9D1N2F5"/>
<comment type="caution">
    <text evidence="6">The sequence shown here is derived from an EMBL/GenBank/DDBJ whole genome shotgun (WGS) entry which is preliminary data.</text>
</comment>
<dbReference type="PROSITE" id="PS00903">
    <property type="entry name" value="CYT_DCMP_DEAMINASES_1"/>
    <property type="match status" value="1"/>
</dbReference>
<comment type="similarity">
    <text evidence="1">Belongs to the cytidine and deoxycytidylate deaminase family.</text>
</comment>
<dbReference type="Proteomes" id="UP000824128">
    <property type="component" value="Unassembled WGS sequence"/>
</dbReference>
<dbReference type="InterPro" id="IPR002125">
    <property type="entry name" value="CMP_dCMP_dom"/>
</dbReference>
<dbReference type="PANTHER" id="PTHR11644:SF2">
    <property type="entry name" value="CYTIDINE DEAMINASE"/>
    <property type="match status" value="1"/>
</dbReference>
<reference evidence="6" key="2">
    <citation type="journal article" date="2021" name="PeerJ">
        <title>Extensive microbial diversity within the chicken gut microbiome revealed by metagenomics and culture.</title>
        <authorList>
            <person name="Gilroy R."/>
            <person name="Ravi A."/>
            <person name="Getino M."/>
            <person name="Pursley I."/>
            <person name="Horton D.L."/>
            <person name="Alikhan N.F."/>
            <person name="Baker D."/>
            <person name="Gharbi K."/>
            <person name="Hall N."/>
            <person name="Watson M."/>
            <person name="Adriaenssens E.M."/>
            <person name="Foster-Nyarko E."/>
            <person name="Jarju S."/>
            <person name="Secka A."/>
            <person name="Antonio M."/>
            <person name="Oren A."/>
            <person name="Chaudhuri R.R."/>
            <person name="La Ragione R."/>
            <person name="Hildebrand F."/>
            <person name="Pallen M.J."/>
        </authorList>
    </citation>
    <scope>NUCLEOTIDE SEQUENCE</scope>
    <source>
        <strain evidence="6">ChiGjej2B2-16831</strain>
    </source>
</reference>
<reference evidence="6" key="1">
    <citation type="submission" date="2020-10" db="EMBL/GenBank/DDBJ databases">
        <authorList>
            <person name="Gilroy R."/>
        </authorList>
    </citation>
    <scope>NUCLEOTIDE SEQUENCE</scope>
    <source>
        <strain evidence="6">ChiGjej2B2-16831</strain>
    </source>
</reference>
<dbReference type="InterPro" id="IPR050202">
    <property type="entry name" value="Cyt/Deoxycyt_deaminase"/>
</dbReference>
<keyword evidence="4" id="KW-0862">Zinc</keyword>
<dbReference type="GO" id="GO:0042802">
    <property type="term" value="F:identical protein binding"/>
    <property type="evidence" value="ECO:0007669"/>
    <property type="project" value="UniProtKB-ARBA"/>
</dbReference>
<dbReference type="PANTHER" id="PTHR11644">
    <property type="entry name" value="CYTIDINE DEAMINASE"/>
    <property type="match status" value="1"/>
</dbReference>
<dbReference type="InterPro" id="IPR016192">
    <property type="entry name" value="APOBEC/CMP_deaminase_Zn-bd"/>
</dbReference>
<dbReference type="PROSITE" id="PS51747">
    <property type="entry name" value="CYT_DCMP_DEAMINASES_2"/>
    <property type="match status" value="1"/>
</dbReference>
<feature type="domain" description="CMP/dCMP-type deaminase" evidence="5">
    <location>
        <begin position="8"/>
        <end position="133"/>
    </location>
</feature>
<dbReference type="GO" id="GO:0005829">
    <property type="term" value="C:cytosol"/>
    <property type="evidence" value="ECO:0007669"/>
    <property type="project" value="TreeGrafter"/>
</dbReference>
<evidence type="ECO:0000259" key="5">
    <source>
        <dbReference type="PROSITE" id="PS51747"/>
    </source>
</evidence>
<evidence type="ECO:0000313" key="6">
    <source>
        <dbReference type="EMBL" id="HIU93884.1"/>
    </source>
</evidence>
<accession>A0A9D1N2F5</accession>
<evidence type="ECO:0000256" key="4">
    <source>
        <dbReference type="ARBA" id="ARBA00022833"/>
    </source>
</evidence>